<comment type="similarity">
    <text evidence="1">Belongs to the ABC transporter superfamily.</text>
</comment>
<feature type="domain" description="ABC transporter" evidence="5">
    <location>
        <begin position="41"/>
        <end position="107"/>
    </location>
</feature>
<evidence type="ECO:0000256" key="1">
    <source>
        <dbReference type="ARBA" id="ARBA00005417"/>
    </source>
</evidence>
<name>A0A6J3EXG4_SAPAP</name>
<dbReference type="InterPro" id="IPR003439">
    <property type="entry name" value="ABC_transporter-like_ATP-bd"/>
</dbReference>
<dbReference type="InterPro" id="IPR050763">
    <property type="entry name" value="ABC_transporter_ATP-binding"/>
</dbReference>
<proteinExistence type="inferred from homology"/>
<evidence type="ECO:0000256" key="3">
    <source>
        <dbReference type="ARBA" id="ARBA00022741"/>
    </source>
</evidence>
<evidence type="ECO:0000256" key="2">
    <source>
        <dbReference type="ARBA" id="ARBA00022448"/>
    </source>
</evidence>
<keyword evidence="3" id="KW-0547">Nucleotide-binding</keyword>
<evidence type="ECO:0000256" key="4">
    <source>
        <dbReference type="ARBA" id="ARBA00022840"/>
    </source>
</evidence>
<dbReference type="RefSeq" id="XP_032097788.1">
    <property type="nucleotide sequence ID" value="XM_032241897.1"/>
</dbReference>
<dbReference type="GO" id="GO:0016887">
    <property type="term" value="F:ATP hydrolysis activity"/>
    <property type="evidence" value="ECO:0007669"/>
    <property type="project" value="InterPro"/>
</dbReference>
<dbReference type="GeneID" id="116525754"/>
<dbReference type="AlphaFoldDB" id="A0A6J3EXG4"/>
<dbReference type="PANTHER" id="PTHR42711:SF5">
    <property type="entry name" value="ABC TRANSPORTER ATP-BINDING PROTEIN NATA"/>
    <property type="match status" value="1"/>
</dbReference>
<accession>A0A6J3EXG4</accession>
<dbReference type="Pfam" id="PF00005">
    <property type="entry name" value="ABC_tran"/>
    <property type="match status" value="1"/>
</dbReference>
<gene>
    <name evidence="7" type="primary">LOC116525754</name>
</gene>
<dbReference type="Gene3D" id="3.40.50.300">
    <property type="entry name" value="P-loop containing nucleotide triphosphate hydrolases"/>
    <property type="match status" value="1"/>
</dbReference>
<organism evidence="6 7">
    <name type="scientific">Sapajus apella</name>
    <name type="common">Brown-capped capuchin</name>
    <name type="synonym">Cebus apella</name>
    <dbReference type="NCBI Taxonomy" id="9515"/>
    <lineage>
        <taxon>Eukaryota</taxon>
        <taxon>Metazoa</taxon>
        <taxon>Chordata</taxon>
        <taxon>Craniata</taxon>
        <taxon>Vertebrata</taxon>
        <taxon>Euteleostomi</taxon>
        <taxon>Mammalia</taxon>
        <taxon>Eutheria</taxon>
        <taxon>Euarchontoglires</taxon>
        <taxon>Primates</taxon>
        <taxon>Haplorrhini</taxon>
        <taxon>Platyrrhini</taxon>
        <taxon>Cebidae</taxon>
        <taxon>Cebinae</taxon>
        <taxon>Sapajus</taxon>
    </lineage>
</organism>
<keyword evidence="4" id="KW-0067">ATP-binding</keyword>
<dbReference type="SUPFAM" id="SSF52540">
    <property type="entry name" value="P-loop containing nucleoside triphosphate hydrolases"/>
    <property type="match status" value="1"/>
</dbReference>
<keyword evidence="6" id="KW-1185">Reference proteome</keyword>
<evidence type="ECO:0000313" key="7">
    <source>
        <dbReference type="RefSeq" id="XP_032097788.1"/>
    </source>
</evidence>
<reference evidence="7" key="1">
    <citation type="submission" date="2025-08" db="UniProtKB">
        <authorList>
            <consortium name="RefSeq"/>
        </authorList>
    </citation>
    <scope>IDENTIFICATION</scope>
    <source>
        <tissue evidence="7">Blood</tissue>
    </source>
</reference>
<keyword evidence="2" id="KW-0813">Transport</keyword>
<dbReference type="InterPro" id="IPR027417">
    <property type="entry name" value="P-loop_NTPase"/>
</dbReference>
<dbReference type="GO" id="GO:0005524">
    <property type="term" value="F:ATP binding"/>
    <property type="evidence" value="ECO:0007669"/>
    <property type="project" value="UniProtKB-KW"/>
</dbReference>
<protein>
    <submittedName>
        <fullName evidence="7">ATP-binding cassette sub-family A member 10-like isoform X1</fullName>
    </submittedName>
</protein>
<dbReference type="PANTHER" id="PTHR42711">
    <property type="entry name" value="ABC TRANSPORTER ATP-BINDING PROTEIN"/>
    <property type="match status" value="1"/>
</dbReference>
<evidence type="ECO:0000313" key="6">
    <source>
        <dbReference type="Proteomes" id="UP000504640"/>
    </source>
</evidence>
<dbReference type="Proteomes" id="UP000504640">
    <property type="component" value="Unplaced"/>
</dbReference>
<sequence>MNYNLLLILENAFTSKLLYLLSESEMLKKEYNRKPGKVEALQGIFFDIYKGQITAILGHKGAGKSTLLNILNGLSVSTEGKKIIMELDMQSIQDIITKKIKWWAEEKTNIRDCHLRRSSGFATGRTNFCIGSLFKALSVEPPEGE</sequence>
<evidence type="ECO:0000259" key="5">
    <source>
        <dbReference type="Pfam" id="PF00005"/>
    </source>
</evidence>